<dbReference type="GO" id="GO:0043565">
    <property type="term" value="F:sequence-specific DNA binding"/>
    <property type="evidence" value="ECO:0007669"/>
    <property type="project" value="InterPro"/>
</dbReference>
<dbReference type="Proteomes" id="UP000185151">
    <property type="component" value="Unassembled WGS sequence"/>
</dbReference>
<dbReference type="GO" id="GO:0003700">
    <property type="term" value="F:DNA-binding transcription factor activity"/>
    <property type="evidence" value="ECO:0007669"/>
    <property type="project" value="InterPro"/>
</dbReference>
<evidence type="ECO:0000256" key="2">
    <source>
        <dbReference type="ARBA" id="ARBA00023125"/>
    </source>
</evidence>
<keyword evidence="2 5" id="KW-0238">DNA-binding</keyword>
<dbReference type="InterPro" id="IPR009057">
    <property type="entry name" value="Homeodomain-like_sf"/>
</dbReference>
<dbReference type="OrthoDB" id="9816344at2"/>
<dbReference type="PANTHER" id="PTHR46796:SF14">
    <property type="entry name" value="TRANSCRIPTIONAL REGULATORY PROTEIN"/>
    <property type="match status" value="1"/>
</dbReference>
<evidence type="ECO:0000313" key="6">
    <source>
        <dbReference type="Proteomes" id="UP000185151"/>
    </source>
</evidence>
<dbReference type="InterPro" id="IPR018060">
    <property type="entry name" value="HTH_AraC"/>
</dbReference>
<keyword evidence="3" id="KW-0804">Transcription</keyword>
<evidence type="ECO:0000256" key="3">
    <source>
        <dbReference type="ARBA" id="ARBA00023163"/>
    </source>
</evidence>
<name>A0A1N6IVX0_9BURK</name>
<dbReference type="PANTHER" id="PTHR46796">
    <property type="entry name" value="HTH-TYPE TRANSCRIPTIONAL ACTIVATOR RHAS-RELATED"/>
    <property type="match status" value="1"/>
</dbReference>
<dbReference type="RefSeq" id="WP_083640355.1">
    <property type="nucleotide sequence ID" value="NZ_FSRU01000001.1"/>
</dbReference>
<dbReference type="Pfam" id="PF12833">
    <property type="entry name" value="HTH_18"/>
    <property type="match status" value="1"/>
</dbReference>
<dbReference type="InterPro" id="IPR050204">
    <property type="entry name" value="AraC_XylS_family_regulators"/>
</dbReference>
<dbReference type="AlphaFoldDB" id="A0A1N6IVX0"/>
<evidence type="ECO:0000313" key="5">
    <source>
        <dbReference type="EMBL" id="SIO36056.1"/>
    </source>
</evidence>
<dbReference type="EMBL" id="FSRU01000001">
    <property type="protein sequence ID" value="SIO36056.1"/>
    <property type="molecule type" value="Genomic_DNA"/>
</dbReference>
<organism evidence="5 6">
    <name type="scientific">Paraburkholderia phenazinium</name>
    <dbReference type="NCBI Taxonomy" id="60549"/>
    <lineage>
        <taxon>Bacteria</taxon>
        <taxon>Pseudomonadati</taxon>
        <taxon>Pseudomonadota</taxon>
        <taxon>Betaproteobacteria</taxon>
        <taxon>Burkholderiales</taxon>
        <taxon>Burkholderiaceae</taxon>
        <taxon>Paraburkholderia</taxon>
    </lineage>
</organism>
<reference evidence="5 6" key="1">
    <citation type="submission" date="2016-11" db="EMBL/GenBank/DDBJ databases">
        <authorList>
            <person name="Jaros S."/>
            <person name="Januszkiewicz K."/>
            <person name="Wedrychowicz H."/>
        </authorList>
    </citation>
    <scope>NUCLEOTIDE SEQUENCE [LARGE SCALE GENOMIC DNA]</scope>
    <source>
        <strain evidence="5 6">GAS95</strain>
    </source>
</reference>
<dbReference type="SUPFAM" id="SSF46689">
    <property type="entry name" value="Homeodomain-like"/>
    <property type="match status" value="2"/>
</dbReference>
<feature type="domain" description="HTH araC/xylS-type" evidence="4">
    <location>
        <begin position="210"/>
        <end position="307"/>
    </location>
</feature>
<dbReference type="SMART" id="SM00342">
    <property type="entry name" value="HTH_ARAC"/>
    <property type="match status" value="1"/>
</dbReference>
<keyword evidence="6" id="KW-1185">Reference proteome</keyword>
<sequence>MSQSVSTGAVSWSTPVQLQGLPANERIWREIPRRESGTGGSQVVIGHWTDSRVEHRELVAPVFDRYFTVSILLGKATVDCYKNGKLSGRGTGGVGGLQLTAPGERIQCGFRGANESIHIFFPSDLIELECGEERHSVAAPLFDDPAFRVDPVLGPLAQPLAAAHGEEGRIDVAYVEGQVYAILGHVLSRYGRESKTDMPVGGGLSSARLRSTLDYMEAYLAEPITLQDIAQQAGLSRMHFAAQFRLATGTTPHAFLLNRRIERAKTLLERDMPIVQVALAVGFQAQAHFTTAFRGVSGTTPARWRAQQQQTRR</sequence>
<dbReference type="PROSITE" id="PS01124">
    <property type="entry name" value="HTH_ARAC_FAMILY_2"/>
    <property type="match status" value="1"/>
</dbReference>
<protein>
    <submittedName>
        <fullName evidence="5">AraC-type DNA-binding protein</fullName>
    </submittedName>
</protein>
<evidence type="ECO:0000256" key="1">
    <source>
        <dbReference type="ARBA" id="ARBA00023015"/>
    </source>
</evidence>
<evidence type="ECO:0000259" key="4">
    <source>
        <dbReference type="PROSITE" id="PS01124"/>
    </source>
</evidence>
<dbReference type="Gene3D" id="1.10.10.60">
    <property type="entry name" value="Homeodomain-like"/>
    <property type="match status" value="2"/>
</dbReference>
<keyword evidence="1" id="KW-0805">Transcription regulation</keyword>
<gene>
    <name evidence="5" type="ORF">SAMN05444165_2536</name>
</gene>
<accession>A0A1N6IVX0</accession>
<proteinExistence type="predicted"/>